<dbReference type="CDD" id="cd22385">
    <property type="entry name" value="KH-I_KHDC4_rpt1"/>
    <property type="match status" value="1"/>
</dbReference>
<dbReference type="PANTHER" id="PTHR15744">
    <property type="entry name" value="BLOM7"/>
    <property type="match status" value="1"/>
</dbReference>
<dbReference type="PANTHER" id="PTHR15744:SF0">
    <property type="entry name" value="KH HOMOLOGY DOMAIN-CONTAINING PROTEIN 4"/>
    <property type="match status" value="1"/>
</dbReference>
<dbReference type="GO" id="GO:0005634">
    <property type="term" value="C:nucleus"/>
    <property type="evidence" value="ECO:0007669"/>
    <property type="project" value="InterPro"/>
</dbReference>
<evidence type="ECO:0000256" key="1">
    <source>
        <dbReference type="PROSITE-ProRule" id="PRU00117"/>
    </source>
</evidence>
<sequence>MSAPTPDRKRKWDDPAEGDSIKAVKVEEGTTAGGAPQSSIEADKAAEAAASIHITNTLLVLAAAAIAARLASQYKPATKSESPAPHTPGLGRDLPFFKDIEINDLRNRYLLTKGPTQQQILADTGAAVLTKGVWYPDKSMATEKDPPLYLHITAENAEKLEAGVRAVQALIDQDLAPLVDQRRFGRRGDDFAPDGRDSGYGGRRKWDEEKIILDLEPLRNFNIRAKTVGPGGLFVKYIQQETQTRVQIKGIGSGYIETETGRESDDPMHINVTGPDRAMIDKAVEMAKDLYDVVKEKHAEARKMLDESMRQQQGGGGPLQAQNQQQLYGQPIHFPGAGGAGQSPYSYQVSFFFACHTIRRTHTCSRVPQPNQYAQPGLTAPLPPGEAPPPPPTDPSAQPQSDAAATAAAGAAQNGMTTEQWTAYWNSLDPASQAYYTQYYAAYAAYGANPAAGAATTAAGGRRKQRREGHSME</sequence>
<dbReference type="InterPro" id="IPR047890">
    <property type="entry name" value="KHDC4_KH-I_first"/>
</dbReference>
<dbReference type="InterPro" id="IPR056149">
    <property type="entry name" value="PRP5/DDX46/KHDC4_KH"/>
</dbReference>
<feature type="compositionally biased region" description="Pro residues" evidence="2">
    <location>
        <begin position="381"/>
        <end position="394"/>
    </location>
</feature>
<dbReference type="FunFam" id="3.30.1370.10:FF:000037">
    <property type="entry name" value="KH domain protein"/>
    <property type="match status" value="1"/>
</dbReference>
<dbReference type="Pfam" id="PF23469">
    <property type="entry name" value="KH_12"/>
    <property type="match status" value="1"/>
</dbReference>
<proteinExistence type="predicted"/>
<protein>
    <submittedName>
        <fullName evidence="5">SPOSA6832_01229-mRNA-1:cds</fullName>
    </submittedName>
</protein>
<dbReference type="InterPro" id="IPR047889">
    <property type="entry name" value="KHDC4_KH-I_second"/>
</dbReference>
<accession>A0A0D6EJ99</accession>
<feature type="domain" description="ATP-dependent RNA helicase PRP5/DDX46/KHDC4 KH" evidence="4">
    <location>
        <begin position="98"/>
        <end position="172"/>
    </location>
</feature>
<feature type="region of interest" description="Disordered" evidence="2">
    <location>
        <begin position="1"/>
        <end position="39"/>
    </location>
</feature>
<keyword evidence="1" id="KW-0694">RNA-binding</keyword>
<feature type="compositionally biased region" description="Basic and acidic residues" evidence="2">
    <location>
        <begin position="1"/>
        <end position="28"/>
    </location>
</feature>
<organism evidence="5 6">
    <name type="scientific">Sporidiobolus salmonicolor</name>
    <name type="common">Yeast-like fungus</name>
    <name type="synonym">Sporobolomyces salmonicolor</name>
    <dbReference type="NCBI Taxonomy" id="5005"/>
    <lineage>
        <taxon>Eukaryota</taxon>
        <taxon>Fungi</taxon>
        <taxon>Dikarya</taxon>
        <taxon>Basidiomycota</taxon>
        <taxon>Pucciniomycotina</taxon>
        <taxon>Microbotryomycetes</taxon>
        <taxon>Sporidiobolales</taxon>
        <taxon>Sporidiobolaceae</taxon>
        <taxon>Sporobolomyces</taxon>
    </lineage>
</organism>
<evidence type="ECO:0000259" key="4">
    <source>
        <dbReference type="Pfam" id="PF23469"/>
    </source>
</evidence>
<keyword evidence="6" id="KW-1185">Reference proteome</keyword>
<dbReference type="InterPro" id="IPR036612">
    <property type="entry name" value="KH_dom_type_1_sf"/>
</dbReference>
<dbReference type="CDD" id="cd22386">
    <property type="entry name" value="KH-I_KHDC4_rpt2"/>
    <property type="match status" value="1"/>
</dbReference>
<dbReference type="EMBL" id="CENE01000003">
    <property type="protein sequence ID" value="CEQ39670.1"/>
    <property type="molecule type" value="Genomic_DNA"/>
</dbReference>
<dbReference type="Proteomes" id="UP000243876">
    <property type="component" value="Unassembled WGS sequence"/>
</dbReference>
<name>A0A0D6EJ99_SPOSA</name>
<evidence type="ECO:0000313" key="5">
    <source>
        <dbReference type="EMBL" id="CEQ39670.1"/>
    </source>
</evidence>
<reference evidence="6" key="1">
    <citation type="submission" date="2015-02" db="EMBL/GenBank/DDBJ databases">
        <authorList>
            <person name="Gon?alves P."/>
        </authorList>
    </citation>
    <scope>NUCLEOTIDE SEQUENCE [LARGE SCALE GENOMIC DNA]</scope>
</reference>
<dbReference type="PROSITE" id="PS50084">
    <property type="entry name" value="KH_TYPE_1"/>
    <property type="match status" value="1"/>
</dbReference>
<evidence type="ECO:0000259" key="3">
    <source>
        <dbReference type="Pfam" id="PF22675"/>
    </source>
</evidence>
<feature type="domain" description="KHDC4/BBP-like KH-domain type I" evidence="3">
    <location>
        <begin position="219"/>
        <end position="290"/>
    </location>
</feature>
<dbReference type="GO" id="GO:0003723">
    <property type="term" value="F:RNA binding"/>
    <property type="evidence" value="ECO:0007669"/>
    <property type="project" value="UniProtKB-UniRule"/>
</dbReference>
<dbReference type="Pfam" id="PF22675">
    <property type="entry name" value="KH-I_KHDC4-BBP"/>
    <property type="match status" value="1"/>
</dbReference>
<dbReference type="InterPro" id="IPR055256">
    <property type="entry name" value="KH_1_KHDC4/BBP-like"/>
</dbReference>
<dbReference type="Gene3D" id="3.30.1370.10">
    <property type="entry name" value="K Homology domain, type 1"/>
    <property type="match status" value="2"/>
</dbReference>
<dbReference type="OrthoDB" id="397265at2759"/>
<dbReference type="AlphaFoldDB" id="A0A0D6EJ99"/>
<dbReference type="InterPro" id="IPR031121">
    <property type="entry name" value="RIK/BLOM7"/>
</dbReference>
<evidence type="ECO:0000313" key="6">
    <source>
        <dbReference type="Proteomes" id="UP000243876"/>
    </source>
</evidence>
<dbReference type="SUPFAM" id="SSF54791">
    <property type="entry name" value="Eukaryotic type KH-domain (KH-domain type I)"/>
    <property type="match status" value="2"/>
</dbReference>
<feature type="compositionally biased region" description="Low complexity" evidence="2">
    <location>
        <begin position="395"/>
        <end position="412"/>
    </location>
</feature>
<gene>
    <name evidence="5" type="primary">SPOSA6832_01229</name>
</gene>
<evidence type="ECO:0000256" key="2">
    <source>
        <dbReference type="SAM" id="MobiDB-lite"/>
    </source>
</evidence>
<feature type="region of interest" description="Disordered" evidence="2">
    <location>
        <begin position="452"/>
        <end position="473"/>
    </location>
</feature>
<feature type="region of interest" description="Disordered" evidence="2">
    <location>
        <begin position="366"/>
        <end position="413"/>
    </location>
</feature>